<proteinExistence type="inferred from homology"/>
<evidence type="ECO:0000256" key="7">
    <source>
        <dbReference type="ARBA" id="ARBA00023242"/>
    </source>
</evidence>
<organism evidence="12 13">
    <name type="scientific">Agrilus planipennis</name>
    <name type="common">Emerald ash borer</name>
    <name type="synonym">Agrilus marcopoli</name>
    <dbReference type="NCBI Taxonomy" id="224129"/>
    <lineage>
        <taxon>Eukaryota</taxon>
        <taxon>Metazoa</taxon>
        <taxon>Ecdysozoa</taxon>
        <taxon>Arthropoda</taxon>
        <taxon>Hexapoda</taxon>
        <taxon>Insecta</taxon>
        <taxon>Pterygota</taxon>
        <taxon>Neoptera</taxon>
        <taxon>Endopterygota</taxon>
        <taxon>Coleoptera</taxon>
        <taxon>Polyphaga</taxon>
        <taxon>Elateriformia</taxon>
        <taxon>Buprestoidea</taxon>
        <taxon>Buprestidae</taxon>
        <taxon>Agrilinae</taxon>
        <taxon>Agrilus</taxon>
    </lineage>
</organism>
<dbReference type="CDD" id="cd00167">
    <property type="entry name" value="SANT"/>
    <property type="match status" value="1"/>
</dbReference>
<keyword evidence="12" id="KW-1185">Reference proteome</keyword>
<evidence type="ECO:0000256" key="4">
    <source>
        <dbReference type="ARBA" id="ARBA00023015"/>
    </source>
</evidence>
<dbReference type="GeneID" id="108735076"/>
<evidence type="ECO:0000259" key="10">
    <source>
        <dbReference type="PROSITE" id="PS51156"/>
    </source>
</evidence>
<accession>A0A1W4WPI9</accession>
<dbReference type="PROSITE" id="PS51293">
    <property type="entry name" value="SANT"/>
    <property type="match status" value="2"/>
</dbReference>
<dbReference type="PANTHER" id="PTHR16089:SF28">
    <property type="entry name" value="REST COREPRESSOR"/>
    <property type="match status" value="1"/>
</dbReference>
<keyword evidence="2" id="KW-0678">Repressor</keyword>
<keyword evidence="5" id="KW-0175">Coiled coil</keyword>
<keyword evidence="6" id="KW-0804">Transcription</keyword>
<dbReference type="InterPro" id="IPR017884">
    <property type="entry name" value="SANT_dom"/>
</dbReference>
<dbReference type="FunFam" id="1.20.58.1880:FF:000001">
    <property type="entry name" value="REST corepressor 1"/>
    <property type="match status" value="1"/>
</dbReference>
<evidence type="ECO:0000256" key="3">
    <source>
        <dbReference type="ARBA" id="ARBA00022737"/>
    </source>
</evidence>
<dbReference type="InParanoid" id="A0A1W4WPI9"/>
<dbReference type="InterPro" id="IPR049048">
    <property type="entry name" value="REST_helical"/>
</dbReference>
<name>A0A1W4WPI9_AGRPL</name>
<dbReference type="PROSITE" id="PS51156">
    <property type="entry name" value="ELM2"/>
    <property type="match status" value="1"/>
</dbReference>
<evidence type="ECO:0000256" key="6">
    <source>
        <dbReference type="ARBA" id="ARBA00023163"/>
    </source>
</evidence>
<dbReference type="SMART" id="SM01189">
    <property type="entry name" value="ELM2"/>
    <property type="match status" value="1"/>
</dbReference>
<evidence type="ECO:0000256" key="8">
    <source>
        <dbReference type="ARBA" id="ARBA00038011"/>
    </source>
</evidence>
<comment type="similarity">
    <text evidence="8">Belongs to the CoREST family.</text>
</comment>
<evidence type="ECO:0000256" key="2">
    <source>
        <dbReference type="ARBA" id="ARBA00022491"/>
    </source>
</evidence>
<dbReference type="Gene3D" id="1.20.58.1880">
    <property type="match status" value="1"/>
</dbReference>
<feature type="region of interest" description="Disordered" evidence="9">
    <location>
        <begin position="1"/>
        <end position="40"/>
    </location>
</feature>
<feature type="region of interest" description="Disordered" evidence="9">
    <location>
        <begin position="280"/>
        <end position="306"/>
    </location>
</feature>
<dbReference type="Gene3D" id="4.10.1240.50">
    <property type="match status" value="1"/>
</dbReference>
<keyword evidence="7" id="KW-0539">Nucleus</keyword>
<dbReference type="Pfam" id="PF01448">
    <property type="entry name" value="ELM2"/>
    <property type="match status" value="1"/>
</dbReference>
<dbReference type="GO" id="GO:0000118">
    <property type="term" value="C:histone deacetylase complex"/>
    <property type="evidence" value="ECO:0007669"/>
    <property type="project" value="TreeGrafter"/>
</dbReference>
<dbReference type="FunCoup" id="A0A1W4WPI9">
    <property type="interactions" value="523"/>
</dbReference>
<evidence type="ECO:0000259" key="11">
    <source>
        <dbReference type="PROSITE" id="PS51293"/>
    </source>
</evidence>
<evidence type="ECO:0000256" key="1">
    <source>
        <dbReference type="ARBA" id="ARBA00004123"/>
    </source>
</evidence>
<dbReference type="Gene3D" id="1.10.10.60">
    <property type="entry name" value="Homeodomain-like"/>
    <property type="match status" value="1"/>
</dbReference>
<evidence type="ECO:0000256" key="5">
    <source>
        <dbReference type="ARBA" id="ARBA00023054"/>
    </source>
</evidence>
<keyword evidence="4" id="KW-0805">Transcription regulation</keyword>
<feature type="region of interest" description="Disordered" evidence="9">
    <location>
        <begin position="346"/>
        <end position="373"/>
    </location>
</feature>
<dbReference type="InterPro" id="IPR051066">
    <property type="entry name" value="Trans_reg/Corepressor"/>
</dbReference>
<dbReference type="Pfam" id="PF00249">
    <property type="entry name" value="Myb_DNA-binding"/>
    <property type="match status" value="2"/>
</dbReference>
<dbReference type="FunFam" id="4.10.1240.50:FF:000002">
    <property type="entry name" value="REST corepressor isoform X1"/>
    <property type="match status" value="1"/>
</dbReference>
<dbReference type="KEGG" id="apln:108735076"/>
<gene>
    <name evidence="13" type="primary">LOC108735076</name>
</gene>
<dbReference type="FunFam" id="1.10.10.60:FF:000033">
    <property type="entry name" value="REST corepressor 3"/>
    <property type="match status" value="1"/>
</dbReference>
<feature type="domain" description="ELM2" evidence="10">
    <location>
        <begin position="40"/>
        <end position="125"/>
    </location>
</feature>
<feature type="region of interest" description="Disordered" evidence="9">
    <location>
        <begin position="181"/>
        <end position="250"/>
    </location>
</feature>
<dbReference type="AlphaFoldDB" id="A0A1W4WPI9"/>
<dbReference type="GO" id="GO:0003714">
    <property type="term" value="F:transcription corepressor activity"/>
    <property type="evidence" value="ECO:0007669"/>
    <property type="project" value="TreeGrafter"/>
</dbReference>
<dbReference type="STRING" id="224129.A0A1W4WPI9"/>
<evidence type="ECO:0000313" key="12">
    <source>
        <dbReference type="Proteomes" id="UP000192223"/>
    </source>
</evidence>
<dbReference type="GO" id="GO:0005667">
    <property type="term" value="C:transcription regulator complex"/>
    <property type="evidence" value="ECO:0007669"/>
    <property type="project" value="TreeGrafter"/>
</dbReference>
<comment type="subcellular location">
    <subcellularLocation>
        <location evidence="1">Nucleus</location>
    </subcellularLocation>
</comment>
<dbReference type="OrthoDB" id="10064338at2759"/>
<dbReference type="RefSeq" id="XP_018322382.1">
    <property type="nucleotide sequence ID" value="XM_018466880.1"/>
</dbReference>
<dbReference type="GO" id="GO:0006357">
    <property type="term" value="P:regulation of transcription by RNA polymerase II"/>
    <property type="evidence" value="ECO:0007669"/>
    <property type="project" value="TreeGrafter"/>
</dbReference>
<evidence type="ECO:0000256" key="9">
    <source>
        <dbReference type="SAM" id="MobiDB-lite"/>
    </source>
</evidence>
<dbReference type="PANTHER" id="PTHR16089">
    <property type="entry name" value="REST COREPRESSOR COREST PROTEIN-RELATED"/>
    <property type="match status" value="1"/>
</dbReference>
<dbReference type="SMART" id="SM00717">
    <property type="entry name" value="SANT"/>
    <property type="match status" value="2"/>
</dbReference>
<reference evidence="13" key="1">
    <citation type="submission" date="2025-08" db="UniProtKB">
        <authorList>
            <consortium name="RefSeq"/>
        </authorList>
    </citation>
    <scope>IDENTIFICATION</scope>
    <source>
        <tissue evidence="13">Entire body</tissue>
    </source>
</reference>
<feature type="domain" description="SANT" evidence="11">
    <location>
        <begin position="373"/>
        <end position="424"/>
    </location>
</feature>
<dbReference type="Pfam" id="PF20878">
    <property type="entry name" value="REST_helical"/>
    <property type="match status" value="1"/>
</dbReference>
<sequence length="499" mass="55763">MVLSAKTGEDTRNGRRSRGPSPNGHAQADSSDDENTVPVDKIRVGRDYQAVCPEIIPEPLRKPELVADRALLVWSPTTDIPDSKLEDYITLAKEKYGYNGEQALGMLFWHKHDLERAVLDLANFTPFPDEWSVEDKVLFEQAFQFHGKSFHRIRQMLPDKSIASLVKYYYSWKKTRSRTSLMDKQARKLSTPREDGAPSEAGSEGGSNEESDHEEKKWNVHRGIRRSSGSPPRTKSSDENGKQGEGGACSNCGVNCTVTHTTPKGIMCTSCFQHWRRTGTLRPTSGPTGGKRGTPLGVRHKRKPPRGMYINHDDLAAFATGNAGAIMLKAMDREVESLQRQIQQNKQVVSSLKRKHSDSIEDLRPNNDNASSRINSRWTNEELLLAVQGVRKYGKDFKSIAEVLGNKTEHHVRTFFVNYRKRYNLDNVLKDYERDNGPTLNEDGNTGTTAAMATNDDKIIEVIDDANENGDVICVSPTPKKETTKGAKTTPPALVQNAK</sequence>
<feature type="domain" description="SANT" evidence="11">
    <location>
        <begin position="126"/>
        <end position="177"/>
    </location>
</feature>
<dbReference type="InterPro" id="IPR000949">
    <property type="entry name" value="ELM2_dom"/>
</dbReference>
<dbReference type="Proteomes" id="UP000192223">
    <property type="component" value="Unplaced"/>
</dbReference>
<dbReference type="SUPFAM" id="SSF46689">
    <property type="entry name" value="Homeodomain-like"/>
    <property type="match status" value="2"/>
</dbReference>
<dbReference type="InterPro" id="IPR009057">
    <property type="entry name" value="Homeodomain-like_sf"/>
</dbReference>
<evidence type="ECO:0000313" key="13">
    <source>
        <dbReference type="RefSeq" id="XP_018322382.1"/>
    </source>
</evidence>
<dbReference type="InterPro" id="IPR001005">
    <property type="entry name" value="SANT/Myb"/>
</dbReference>
<keyword evidence="3" id="KW-0677">Repeat</keyword>
<feature type="region of interest" description="Disordered" evidence="9">
    <location>
        <begin position="475"/>
        <end position="499"/>
    </location>
</feature>
<protein>
    <submittedName>
        <fullName evidence="13">REST corepressor 1 isoform X1</fullName>
    </submittedName>
</protein>